<evidence type="ECO:0000256" key="14">
    <source>
        <dbReference type="ARBA" id="ARBA00039868"/>
    </source>
</evidence>
<evidence type="ECO:0000256" key="12">
    <source>
        <dbReference type="ARBA" id="ARBA00023180"/>
    </source>
</evidence>
<dbReference type="STRING" id="8167.A0A484CFA7"/>
<keyword evidence="21" id="KW-1185">Reference proteome</keyword>
<keyword evidence="8" id="KW-0732">Signal</keyword>
<reference evidence="20 21" key="1">
    <citation type="submission" date="2019-01" db="EMBL/GenBank/DDBJ databases">
        <title>A chromosome-scale genome assembly of the yellow perch, Perca flavescens.</title>
        <authorList>
            <person name="Feron R."/>
            <person name="Morvezen R."/>
            <person name="Bestin A."/>
            <person name="Haffray P."/>
            <person name="Klopp C."/>
            <person name="Zahm M."/>
            <person name="Cabau C."/>
            <person name="Roques C."/>
            <person name="Donnadieu C."/>
            <person name="Bouchez O."/>
            <person name="Christie M."/>
            <person name="Larson W."/>
            <person name="Guiguen Y."/>
        </authorList>
    </citation>
    <scope>NUCLEOTIDE SEQUENCE [LARGE SCALE GENOMIC DNA]</scope>
    <source>
        <strain evidence="20">YP-PL-M2</strain>
        <tissue evidence="20">Blood</tissue>
    </source>
</reference>
<evidence type="ECO:0000256" key="18">
    <source>
        <dbReference type="ARBA" id="ARBA00045381"/>
    </source>
</evidence>
<dbReference type="GO" id="GO:0006309">
    <property type="term" value="P:apoptotic DNA fragmentation"/>
    <property type="evidence" value="ECO:0007669"/>
    <property type="project" value="TreeGrafter"/>
</dbReference>
<evidence type="ECO:0000256" key="10">
    <source>
        <dbReference type="ARBA" id="ARBA00022801"/>
    </source>
</evidence>
<evidence type="ECO:0000256" key="1">
    <source>
        <dbReference type="ARBA" id="ARBA00000447"/>
    </source>
</evidence>
<keyword evidence="6" id="KW-0053">Apoptosis</keyword>
<name>A0A484CFA7_PERFV</name>
<dbReference type="EC" id="3.1.22.1" evidence="4"/>
<evidence type="ECO:0000256" key="2">
    <source>
        <dbReference type="ARBA" id="ARBA00004371"/>
    </source>
</evidence>
<feature type="compositionally biased region" description="Basic and acidic residues" evidence="19">
    <location>
        <begin position="78"/>
        <end position="94"/>
    </location>
</feature>
<keyword evidence="10" id="KW-0378">Hydrolase</keyword>
<dbReference type="GO" id="GO:0004531">
    <property type="term" value="F:deoxyribonuclease II activity"/>
    <property type="evidence" value="ECO:0007669"/>
    <property type="project" value="UniProtKB-EC"/>
</dbReference>
<evidence type="ECO:0000256" key="4">
    <source>
        <dbReference type="ARBA" id="ARBA00012036"/>
    </source>
</evidence>
<evidence type="ECO:0000256" key="13">
    <source>
        <dbReference type="ARBA" id="ARBA00023228"/>
    </source>
</evidence>
<evidence type="ECO:0000313" key="20">
    <source>
        <dbReference type="EMBL" id="TDH02429.1"/>
    </source>
</evidence>
<dbReference type="Pfam" id="PF03265">
    <property type="entry name" value="DNase_II"/>
    <property type="match status" value="1"/>
</dbReference>
<dbReference type="GO" id="GO:0005764">
    <property type="term" value="C:lysosome"/>
    <property type="evidence" value="ECO:0007669"/>
    <property type="project" value="UniProtKB-SubCell"/>
</dbReference>
<dbReference type="PANTHER" id="PTHR10858">
    <property type="entry name" value="DEOXYRIBONUCLEASE II"/>
    <property type="match status" value="1"/>
</dbReference>
<evidence type="ECO:0000256" key="5">
    <source>
        <dbReference type="ARBA" id="ARBA00022473"/>
    </source>
</evidence>
<keyword evidence="11" id="KW-1015">Disulfide bond</keyword>
<dbReference type="PANTHER" id="PTHR10858:SF9">
    <property type="entry name" value="DEOXYRIBONUCLEASE-2-ALPHA"/>
    <property type="match status" value="1"/>
</dbReference>
<keyword evidence="13" id="KW-0458">Lysosome</keyword>
<dbReference type="InterPro" id="IPR004947">
    <property type="entry name" value="DNase_II"/>
</dbReference>
<evidence type="ECO:0000256" key="8">
    <source>
        <dbReference type="ARBA" id="ARBA00022729"/>
    </source>
</evidence>
<organism evidence="20 21">
    <name type="scientific">Perca flavescens</name>
    <name type="common">American yellow perch</name>
    <name type="synonym">Morone flavescens</name>
    <dbReference type="NCBI Taxonomy" id="8167"/>
    <lineage>
        <taxon>Eukaryota</taxon>
        <taxon>Metazoa</taxon>
        <taxon>Chordata</taxon>
        <taxon>Craniata</taxon>
        <taxon>Vertebrata</taxon>
        <taxon>Euteleostomi</taxon>
        <taxon>Actinopterygii</taxon>
        <taxon>Neopterygii</taxon>
        <taxon>Teleostei</taxon>
        <taxon>Neoteleostei</taxon>
        <taxon>Acanthomorphata</taxon>
        <taxon>Eupercaria</taxon>
        <taxon>Perciformes</taxon>
        <taxon>Percoidei</taxon>
        <taxon>Percidae</taxon>
        <taxon>Percinae</taxon>
        <taxon>Perca</taxon>
    </lineage>
</organism>
<evidence type="ECO:0000256" key="7">
    <source>
        <dbReference type="ARBA" id="ARBA00022722"/>
    </source>
</evidence>
<dbReference type="Proteomes" id="UP000295070">
    <property type="component" value="Chromosome 16"/>
</dbReference>
<evidence type="ECO:0000313" key="21">
    <source>
        <dbReference type="Proteomes" id="UP000295070"/>
    </source>
</evidence>
<gene>
    <name evidence="20" type="ORF">EPR50_G00173470</name>
</gene>
<evidence type="ECO:0000256" key="9">
    <source>
        <dbReference type="ARBA" id="ARBA00022759"/>
    </source>
</evidence>
<accession>A0A484CFA7</accession>
<proteinExistence type="inferred from homology"/>
<evidence type="ECO:0000256" key="15">
    <source>
        <dbReference type="ARBA" id="ARBA00041393"/>
    </source>
</evidence>
<comment type="caution">
    <text evidence="20">The sequence shown here is derived from an EMBL/GenBank/DDBJ whole genome shotgun (WGS) entry which is preliminary data.</text>
</comment>
<evidence type="ECO:0000256" key="17">
    <source>
        <dbReference type="ARBA" id="ARBA00043033"/>
    </source>
</evidence>
<keyword evidence="9" id="KW-0255">Endonuclease</keyword>
<feature type="region of interest" description="Disordered" evidence="19">
    <location>
        <begin position="78"/>
        <end position="104"/>
    </location>
</feature>
<sequence length="120" mass="13785">MMDKKTGVWLLHSVPKFPFTRDNNFYPPTGAVYAQTFICVTFNYDQFEHIGQHLLDINAFTFDDHIPDDFHEELKKLKGAENNNRDERDNEVSPRDLTSAGGETSFRSIAKKRCEGEISA</sequence>
<comment type="catalytic activity">
    <reaction evidence="1">
        <text>Endonucleolytic cleavage to nucleoside 3'-phosphates and 3'-phosphooligonucleotide end-products.</text>
        <dbReference type="EC" id="3.1.22.1"/>
    </reaction>
</comment>
<evidence type="ECO:0000256" key="3">
    <source>
        <dbReference type="ARBA" id="ARBA00007527"/>
    </source>
</evidence>
<comment type="function">
    <text evidence="18">Hydrolyzes DNA under acidic conditions with a preference for double-stranded DNA. Plays a major role in the clearance of nucleic acids generated through apoptosis, hence preventing autoinflammation. Necessary for proper fetal development and for definitive erythropoiesis in fetal liver and bone marrow, where it degrades nuclear DNA expelled from erythroid precursor cells.</text>
</comment>
<dbReference type="EMBL" id="SCKG01000016">
    <property type="protein sequence ID" value="TDH02429.1"/>
    <property type="molecule type" value="Genomic_DNA"/>
</dbReference>
<keyword evidence="12" id="KW-0325">Glycoprotein</keyword>
<evidence type="ECO:0000256" key="6">
    <source>
        <dbReference type="ARBA" id="ARBA00022703"/>
    </source>
</evidence>
<evidence type="ECO:0000256" key="19">
    <source>
        <dbReference type="SAM" id="MobiDB-lite"/>
    </source>
</evidence>
<keyword evidence="5" id="KW-0217">Developmental protein</keyword>
<keyword evidence="7" id="KW-0540">Nuclease</keyword>
<protein>
    <recommendedName>
        <fullName evidence="14">Deoxyribonuclease-2-alpha</fullName>
        <ecNumber evidence="4">3.1.22.1</ecNumber>
    </recommendedName>
    <alternativeName>
        <fullName evidence="15">Acid DNase</fullName>
    </alternativeName>
    <alternativeName>
        <fullName evidence="17">Deoxyribonuclease II alpha</fullName>
    </alternativeName>
    <alternativeName>
        <fullName evidence="16">Lysosomal DNase II</fullName>
    </alternativeName>
</protein>
<evidence type="ECO:0000256" key="16">
    <source>
        <dbReference type="ARBA" id="ARBA00041918"/>
    </source>
</evidence>
<comment type="similarity">
    <text evidence="3">Belongs to the DNase II family.</text>
</comment>
<comment type="subcellular location">
    <subcellularLocation>
        <location evidence="2">Lysosome</location>
    </subcellularLocation>
</comment>
<evidence type="ECO:0000256" key="11">
    <source>
        <dbReference type="ARBA" id="ARBA00023157"/>
    </source>
</evidence>
<dbReference type="AlphaFoldDB" id="A0A484CFA7"/>